<protein>
    <recommendedName>
        <fullName evidence="2">LOB domain-containing protein</fullName>
    </recommendedName>
</protein>
<evidence type="ECO:0000256" key="1">
    <source>
        <dbReference type="ARBA" id="ARBA00005474"/>
    </source>
</evidence>
<evidence type="ECO:0000259" key="2">
    <source>
        <dbReference type="PROSITE" id="PS50891"/>
    </source>
</evidence>
<sequence length="300" mass="33580">MTLKGGTSQACAACKYQRRRCLPECQLAPYFPADQPKMFQNAHRLFGVSNILKILKQLDPSQKSEAMRSIIYQSDIRDKYPVAGCFGYIHQLHYQIQRGEEELHAIRSQIALCKMQQQQQTMGQNDDDNQIMQTMQTTGIIGEDEDSTSLLQLGMGPPNNTHNNNISSANNNINNNNTMMFENGGGYVNEQFCWNNNNNLMDFQLAGDVVQQQFAVVVPSSSQEMGAGINNSSSLVHHFREMHPFLDAIDDRQSFIDSKVAYESSSSEESSDPMKAMDHQVVESTDLKNAAACFSLTSVN</sequence>
<dbReference type="InterPro" id="IPR004883">
    <property type="entry name" value="LOB"/>
</dbReference>
<dbReference type="PANTHER" id="PTHR31301">
    <property type="entry name" value="LOB DOMAIN-CONTAINING PROTEIN 4-RELATED"/>
    <property type="match status" value="1"/>
</dbReference>
<dbReference type="EnsemblPlants" id="Kaladp0048s0907.1.v1.1">
    <property type="protein sequence ID" value="Kaladp0048s0907.1.v1.1"/>
    <property type="gene ID" value="Kaladp0048s0907.v1.1"/>
</dbReference>
<dbReference type="Pfam" id="PF03195">
    <property type="entry name" value="LOB"/>
    <property type="match status" value="1"/>
</dbReference>
<dbReference type="Gramene" id="Kaladp0048s0907.1.v1.1">
    <property type="protein sequence ID" value="Kaladp0048s0907.1.v1.1"/>
    <property type="gene ID" value="Kaladp0048s0907.v1.1"/>
</dbReference>
<dbReference type="PANTHER" id="PTHR31301:SF21">
    <property type="entry name" value="LOB DOMAIN-CONTAINING PROTEIN 27-RELATED"/>
    <property type="match status" value="1"/>
</dbReference>
<evidence type="ECO:0000313" key="4">
    <source>
        <dbReference type="Proteomes" id="UP000594263"/>
    </source>
</evidence>
<dbReference type="OMA" id="GCWEEIC"/>
<dbReference type="Proteomes" id="UP000594263">
    <property type="component" value="Unplaced"/>
</dbReference>
<evidence type="ECO:0000313" key="3">
    <source>
        <dbReference type="EnsemblPlants" id="Kaladp0048s0907.1.v1.1"/>
    </source>
</evidence>
<dbReference type="PROSITE" id="PS50891">
    <property type="entry name" value="LOB"/>
    <property type="match status" value="1"/>
</dbReference>
<accession>A0A7N0U006</accession>
<name>A0A7N0U006_KALFE</name>
<reference evidence="3" key="1">
    <citation type="submission" date="2021-01" db="UniProtKB">
        <authorList>
            <consortium name="EnsemblPlants"/>
        </authorList>
    </citation>
    <scope>IDENTIFICATION</scope>
</reference>
<feature type="domain" description="LOB" evidence="2">
    <location>
        <begin position="9"/>
        <end position="110"/>
    </location>
</feature>
<comment type="similarity">
    <text evidence="1">Belongs to the LOB domain-containing protein family.</text>
</comment>
<organism evidence="3 4">
    <name type="scientific">Kalanchoe fedtschenkoi</name>
    <name type="common">Lavender scallops</name>
    <name type="synonym">South American air plant</name>
    <dbReference type="NCBI Taxonomy" id="63787"/>
    <lineage>
        <taxon>Eukaryota</taxon>
        <taxon>Viridiplantae</taxon>
        <taxon>Streptophyta</taxon>
        <taxon>Embryophyta</taxon>
        <taxon>Tracheophyta</taxon>
        <taxon>Spermatophyta</taxon>
        <taxon>Magnoliopsida</taxon>
        <taxon>eudicotyledons</taxon>
        <taxon>Gunneridae</taxon>
        <taxon>Pentapetalae</taxon>
        <taxon>Saxifragales</taxon>
        <taxon>Crassulaceae</taxon>
        <taxon>Kalanchoe</taxon>
    </lineage>
</organism>
<dbReference type="AlphaFoldDB" id="A0A7N0U006"/>
<proteinExistence type="inferred from homology"/>
<keyword evidence="4" id="KW-1185">Reference proteome</keyword>